<keyword evidence="3" id="KW-0997">Cell inner membrane</keyword>
<evidence type="ECO:0000313" key="9">
    <source>
        <dbReference type="EMBL" id="EAT11817.1"/>
    </source>
</evidence>
<evidence type="ECO:0000256" key="1">
    <source>
        <dbReference type="ARBA" id="ARBA00004141"/>
    </source>
</evidence>
<dbReference type="EMBL" id="AAQH01000013">
    <property type="protein sequence ID" value="EAT11817.1"/>
    <property type="molecule type" value="Genomic_DNA"/>
</dbReference>
<name>Q1N0L6_9GAMM</name>
<sequence length="268" mass="30599">MFFVLKASSEQELAPILKELHSNSIECRLEADESGFSLYVTEPVYVDAIRDAFDAHQANQQRTLSWDNVRVVPITLIIIILSIVVAFVTQLGSSNKSWFFIAEYSFYPASWWLHDWPQQVWFSISPVFLHFGWEHIIFNMLSFWLFASVLERRIGKLHWISGLIVLAVVSNYAQLIMAGPFFGGLSGVVYGLIAFSWGYQKSIASLYLPNGLFYFAFAWLLLGYTPLFEWIGLGSMANTAHLSGAITGFIWFLLYRLTHSVGGKHEYR</sequence>
<evidence type="ECO:0000256" key="7">
    <source>
        <dbReference type="SAM" id="Phobius"/>
    </source>
</evidence>
<dbReference type="HOGENOM" id="CLU_058989_1_0_6"/>
<dbReference type="SUPFAM" id="SSF144091">
    <property type="entry name" value="Rhomboid-like"/>
    <property type="match status" value="1"/>
</dbReference>
<proteinExistence type="predicted"/>
<dbReference type="Proteomes" id="UP000004263">
    <property type="component" value="Unassembled WGS sequence"/>
</dbReference>
<feature type="transmembrane region" description="Helical" evidence="7">
    <location>
        <begin position="157"/>
        <end position="175"/>
    </location>
</feature>
<dbReference type="GO" id="GO:0004252">
    <property type="term" value="F:serine-type endopeptidase activity"/>
    <property type="evidence" value="ECO:0007669"/>
    <property type="project" value="InterPro"/>
</dbReference>
<protein>
    <submittedName>
        <fullName evidence="9">Protein of glp regulon</fullName>
    </submittedName>
</protein>
<keyword evidence="10" id="KW-1185">Reference proteome</keyword>
<comment type="caution">
    <text evidence="9">The sequence shown here is derived from an EMBL/GenBank/DDBJ whole genome shotgun (WGS) entry which is preliminary data.</text>
</comment>
<dbReference type="GO" id="GO:0016020">
    <property type="term" value="C:membrane"/>
    <property type="evidence" value="ECO:0007669"/>
    <property type="project" value="UniProtKB-SubCell"/>
</dbReference>
<dbReference type="PANTHER" id="PTHR43066:SF26">
    <property type="entry name" value="RHOMBOID PROTEASE GLPG"/>
    <property type="match status" value="1"/>
</dbReference>
<dbReference type="AlphaFoldDB" id="Q1N0L6"/>
<evidence type="ECO:0000256" key="3">
    <source>
        <dbReference type="ARBA" id="ARBA00022519"/>
    </source>
</evidence>
<dbReference type="InterPro" id="IPR022764">
    <property type="entry name" value="Peptidase_S54_rhomboid_dom"/>
</dbReference>
<dbReference type="Gene3D" id="1.20.1540.10">
    <property type="entry name" value="Rhomboid-like"/>
    <property type="match status" value="1"/>
</dbReference>
<accession>Q1N0L6</accession>
<gene>
    <name evidence="9" type="ORF">RED65_05504</name>
</gene>
<dbReference type="PANTHER" id="PTHR43066">
    <property type="entry name" value="RHOMBOID-RELATED PROTEIN"/>
    <property type="match status" value="1"/>
</dbReference>
<evidence type="ECO:0000256" key="4">
    <source>
        <dbReference type="ARBA" id="ARBA00022692"/>
    </source>
</evidence>
<feature type="transmembrane region" description="Helical" evidence="7">
    <location>
        <begin position="120"/>
        <end position="145"/>
    </location>
</feature>
<keyword evidence="4 7" id="KW-0812">Transmembrane</keyword>
<evidence type="ECO:0000313" key="10">
    <source>
        <dbReference type="Proteomes" id="UP000004263"/>
    </source>
</evidence>
<evidence type="ECO:0000259" key="8">
    <source>
        <dbReference type="Pfam" id="PF01694"/>
    </source>
</evidence>
<evidence type="ECO:0000256" key="2">
    <source>
        <dbReference type="ARBA" id="ARBA00022475"/>
    </source>
</evidence>
<keyword evidence="6 7" id="KW-0472">Membrane</keyword>
<feature type="transmembrane region" description="Helical" evidence="7">
    <location>
        <begin position="71"/>
        <end position="91"/>
    </location>
</feature>
<keyword evidence="5 7" id="KW-1133">Transmembrane helix</keyword>
<keyword evidence="2" id="KW-1003">Cell membrane</keyword>
<evidence type="ECO:0000256" key="5">
    <source>
        <dbReference type="ARBA" id="ARBA00022989"/>
    </source>
</evidence>
<feature type="transmembrane region" description="Helical" evidence="7">
    <location>
        <begin position="239"/>
        <end position="258"/>
    </location>
</feature>
<dbReference type="RefSeq" id="WP_007016418.1">
    <property type="nucleotide sequence ID" value="NZ_AAQH01000013.1"/>
</dbReference>
<comment type="subcellular location">
    <subcellularLocation>
        <location evidence="1">Membrane</location>
        <topology evidence="1">Multi-pass membrane protein</topology>
    </subcellularLocation>
</comment>
<reference evidence="9 10" key="1">
    <citation type="submission" date="2006-03" db="EMBL/GenBank/DDBJ databases">
        <authorList>
            <person name="Pinhassi J."/>
            <person name="Pedros-Alio C."/>
            <person name="Ferriera S."/>
            <person name="Johnson J."/>
            <person name="Kravitz S."/>
            <person name="Halpern A."/>
            <person name="Remington K."/>
            <person name="Beeson K."/>
            <person name="Tran B."/>
            <person name="Rogers Y.-H."/>
            <person name="Friedman R."/>
            <person name="Venter J.C."/>
        </authorList>
    </citation>
    <scope>NUCLEOTIDE SEQUENCE [LARGE SCALE GENOMIC DNA]</scope>
    <source>
        <strain evidence="9 10">RED65</strain>
    </source>
</reference>
<dbReference type="Pfam" id="PF01694">
    <property type="entry name" value="Rhomboid"/>
    <property type="match status" value="1"/>
</dbReference>
<organism evidence="9 10">
    <name type="scientific">Bermanella marisrubri</name>
    <dbReference type="NCBI Taxonomy" id="207949"/>
    <lineage>
        <taxon>Bacteria</taxon>
        <taxon>Pseudomonadati</taxon>
        <taxon>Pseudomonadota</taxon>
        <taxon>Gammaproteobacteria</taxon>
        <taxon>Oceanospirillales</taxon>
        <taxon>Oceanospirillaceae</taxon>
        <taxon>Bermanella</taxon>
    </lineage>
</organism>
<evidence type="ECO:0000256" key="6">
    <source>
        <dbReference type="ARBA" id="ARBA00023136"/>
    </source>
</evidence>
<feature type="transmembrane region" description="Helical" evidence="7">
    <location>
        <begin position="181"/>
        <end position="199"/>
    </location>
</feature>
<dbReference type="InterPro" id="IPR035952">
    <property type="entry name" value="Rhomboid-like_sf"/>
</dbReference>
<dbReference type="OrthoDB" id="9778341at2"/>
<feature type="domain" description="Peptidase S54 rhomboid" evidence="8">
    <location>
        <begin position="118"/>
        <end position="254"/>
    </location>
</feature>
<dbReference type="STRING" id="207949.RED65_05504"/>
<feature type="transmembrane region" description="Helical" evidence="7">
    <location>
        <begin position="211"/>
        <end position="233"/>
    </location>
</feature>